<proteinExistence type="predicted"/>
<sequence>MDNKTNKKQPQSNPNQQRDNQKDSQYTGDKKLGGPNRPAE</sequence>
<feature type="region of interest" description="Disordered" evidence="1">
    <location>
        <begin position="1"/>
        <end position="40"/>
    </location>
</feature>
<organism evidence="2">
    <name type="scientific">Alkalihalophilus sp. As8PL</name>
    <dbReference type="NCBI Taxonomy" id="3237103"/>
    <lineage>
        <taxon>Bacteria</taxon>
        <taxon>Bacillati</taxon>
        <taxon>Bacillota</taxon>
        <taxon>Bacilli</taxon>
        <taxon>Bacillales</taxon>
        <taxon>Bacillaceae</taxon>
        <taxon>Alkalihalophilus</taxon>
    </lineage>
</organism>
<accession>A0AB39BUN5</accession>
<gene>
    <name evidence="2" type="ORF">AB3N04_01855</name>
</gene>
<reference evidence="2" key="1">
    <citation type="submission" date="2024-07" db="EMBL/GenBank/DDBJ databases">
        <title>Identification and characteristics of an arsenic-resistant bacterial isolate, which belongs to a novel species.</title>
        <authorList>
            <person name="Juszczyk A."/>
            <person name="Kowalczyk A."/>
            <person name="Was K."/>
            <person name="Kosowicz W."/>
            <person name="Budzyn A."/>
            <person name="Latowski D."/>
        </authorList>
    </citation>
    <scope>NUCLEOTIDE SEQUENCE</scope>
    <source>
        <strain evidence="2">As8PL</strain>
    </source>
</reference>
<protein>
    <submittedName>
        <fullName evidence="2">Uncharacterized protein</fullName>
    </submittedName>
</protein>
<evidence type="ECO:0000313" key="2">
    <source>
        <dbReference type="EMBL" id="XDI37081.1"/>
    </source>
</evidence>
<dbReference type="AlphaFoldDB" id="A0AB39BUN5"/>
<name>A0AB39BUN5_9BACI</name>
<feature type="compositionally biased region" description="Low complexity" evidence="1">
    <location>
        <begin position="8"/>
        <end position="17"/>
    </location>
</feature>
<evidence type="ECO:0000256" key="1">
    <source>
        <dbReference type="SAM" id="MobiDB-lite"/>
    </source>
</evidence>
<dbReference type="EMBL" id="CP162551">
    <property type="protein sequence ID" value="XDI37081.1"/>
    <property type="molecule type" value="Genomic_DNA"/>
</dbReference>
<dbReference type="RefSeq" id="WP_368504458.1">
    <property type="nucleotide sequence ID" value="NZ_CP162551.1"/>
</dbReference>